<dbReference type="GO" id="GO:0016491">
    <property type="term" value="F:oxidoreductase activity"/>
    <property type="evidence" value="ECO:0007669"/>
    <property type="project" value="UniProtKB-KW"/>
</dbReference>
<dbReference type="RefSeq" id="WP_235066880.1">
    <property type="nucleotide sequence ID" value="NZ_JAKFGM010000001.1"/>
</dbReference>
<reference evidence="3" key="1">
    <citation type="submission" date="2022-01" db="EMBL/GenBank/DDBJ databases">
        <authorList>
            <person name="Jo J.-H."/>
            <person name="Im W.-T."/>
        </authorList>
    </citation>
    <scope>NUCLEOTIDE SEQUENCE</scope>
    <source>
        <strain evidence="3">G124</strain>
    </source>
</reference>
<organism evidence="3 4">
    <name type="scientific">Sphingomonas cremea</name>
    <dbReference type="NCBI Taxonomy" id="2904799"/>
    <lineage>
        <taxon>Bacteria</taxon>
        <taxon>Pseudomonadati</taxon>
        <taxon>Pseudomonadota</taxon>
        <taxon>Alphaproteobacteria</taxon>
        <taxon>Sphingomonadales</taxon>
        <taxon>Sphingomonadaceae</taxon>
        <taxon>Sphingomonas</taxon>
    </lineage>
</organism>
<evidence type="ECO:0000313" key="3">
    <source>
        <dbReference type="EMBL" id="MCF2514416.1"/>
    </source>
</evidence>
<dbReference type="Gene3D" id="3.40.50.720">
    <property type="entry name" value="NAD(P)-binding Rossmann-like Domain"/>
    <property type="match status" value="1"/>
</dbReference>
<dbReference type="AlphaFoldDB" id="A0A9X1QKK2"/>
<dbReference type="Proteomes" id="UP001139410">
    <property type="component" value="Unassembled WGS sequence"/>
</dbReference>
<dbReference type="PRINTS" id="PR00080">
    <property type="entry name" value="SDRFAMILY"/>
</dbReference>
<protein>
    <submittedName>
        <fullName evidence="3">SDR family oxidoreductase</fullName>
    </submittedName>
</protein>
<sequence length="262" mass="27056">MTDEMNKQRLDGKVAIITGATGGIGEATAKLFLQLGAKVMLVARSADKLAATLARLKPLGEVEGSLAEAADETAFAAVVAATLDRFGGLDILIANAGTEGTLKPVDMLSVEEFEDTMRTNVTGVWLSIKHCVAPLKSRGGGSIVALSSIAGCIGFPAMAPYIASKHAVYGLVKTAALELGASNIRVNAVGPGPIDNRMIDSLQNQLAPDDPAALRAGIEASIAMKRYGTSEEVAHLITFLASDASSYCNGSIYMIDGGFVAA</sequence>
<dbReference type="PRINTS" id="PR00081">
    <property type="entry name" value="GDHRDH"/>
</dbReference>
<dbReference type="EMBL" id="JAKFGM010000001">
    <property type="protein sequence ID" value="MCF2514416.1"/>
    <property type="molecule type" value="Genomic_DNA"/>
</dbReference>
<dbReference type="FunFam" id="3.40.50.720:FF:000084">
    <property type="entry name" value="Short-chain dehydrogenase reductase"/>
    <property type="match status" value="1"/>
</dbReference>
<dbReference type="PANTHER" id="PTHR24321">
    <property type="entry name" value="DEHYDROGENASES, SHORT CHAIN"/>
    <property type="match status" value="1"/>
</dbReference>
<evidence type="ECO:0000256" key="2">
    <source>
        <dbReference type="ARBA" id="ARBA00023002"/>
    </source>
</evidence>
<evidence type="ECO:0000313" key="4">
    <source>
        <dbReference type="Proteomes" id="UP001139410"/>
    </source>
</evidence>
<accession>A0A9X1QKK2</accession>
<dbReference type="SUPFAM" id="SSF51735">
    <property type="entry name" value="NAD(P)-binding Rossmann-fold domains"/>
    <property type="match status" value="1"/>
</dbReference>
<keyword evidence="4" id="KW-1185">Reference proteome</keyword>
<dbReference type="CDD" id="cd05233">
    <property type="entry name" value="SDR_c"/>
    <property type="match status" value="1"/>
</dbReference>
<gene>
    <name evidence="3" type="ORF">LVY65_04965</name>
</gene>
<comment type="similarity">
    <text evidence="1">Belongs to the short-chain dehydrogenases/reductases (SDR) family.</text>
</comment>
<name>A0A9X1QKK2_9SPHN</name>
<dbReference type="InterPro" id="IPR002347">
    <property type="entry name" value="SDR_fam"/>
</dbReference>
<dbReference type="PANTHER" id="PTHR24321:SF8">
    <property type="entry name" value="ESTRADIOL 17-BETA-DEHYDROGENASE 8-RELATED"/>
    <property type="match status" value="1"/>
</dbReference>
<evidence type="ECO:0000256" key="1">
    <source>
        <dbReference type="ARBA" id="ARBA00006484"/>
    </source>
</evidence>
<dbReference type="Pfam" id="PF13561">
    <property type="entry name" value="adh_short_C2"/>
    <property type="match status" value="1"/>
</dbReference>
<keyword evidence="2" id="KW-0560">Oxidoreductase</keyword>
<dbReference type="InterPro" id="IPR036291">
    <property type="entry name" value="NAD(P)-bd_dom_sf"/>
</dbReference>
<proteinExistence type="inferred from homology"/>
<comment type="caution">
    <text evidence="3">The sequence shown here is derived from an EMBL/GenBank/DDBJ whole genome shotgun (WGS) entry which is preliminary data.</text>
</comment>